<sequence length="92" mass="9944">MGAPGTEVEGSLGLSQMASSCLFQNEVRSTFVASQLDFLGMSSLQFQLSNYRVSSRPAKVTGLLAVGRSLAVQLSILLLSDLFLYSESREHN</sequence>
<name>A0A0C3CHC3_PILCF</name>
<dbReference type="EMBL" id="KN832975">
    <property type="protein sequence ID" value="KIM89167.1"/>
    <property type="molecule type" value="Genomic_DNA"/>
</dbReference>
<proteinExistence type="predicted"/>
<dbReference type="InParanoid" id="A0A0C3CHC3"/>
<protein>
    <submittedName>
        <fullName evidence="1">Uncharacterized protein</fullName>
    </submittedName>
</protein>
<keyword evidence="2" id="KW-1185">Reference proteome</keyword>
<dbReference type="AlphaFoldDB" id="A0A0C3CHC3"/>
<reference evidence="1 2" key="1">
    <citation type="submission" date="2014-04" db="EMBL/GenBank/DDBJ databases">
        <authorList>
            <consortium name="DOE Joint Genome Institute"/>
            <person name="Kuo A."/>
            <person name="Tarkka M."/>
            <person name="Buscot F."/>
            <person name="Kohler A."/>
            <person name="Nagy L.G."/>
            <person name="Floudas D."/>
            <person name="Copeland A."/>
            <person name="Barry K.W."/>
            <person name="Cichocki N."/>
            <person name="Veneault-Fourrey C."/>
            <person name="LaButti K."/>
            <person name="Lindquist E.A."/>
            <person name="Lipzen A."/>
            <person name="Lundell T."/>
            <person name="Morin E."/>
            <person name="Murat C."/>
            <person name="Sun H."/>
            <person name="Tunlid A."/>
            <person name="Henrissat B."/>
            <person name="Grigoriev I.V."/>
            <person name="Hibbett D.S."/>
            <person name="Martin F."/>
            <person name="Nordberg H.P."/>
            <person name="Cantor M.N."/>
            <person name="Hua S.X."/>
        </authorList>
    </citation>
    <scope>NUCLEOTIDE SEQUENCE [LARGE SCALE GENOMIC DNA]</scope>
    <source>
        <strain evidence="1 2">F 1598</strain>
    </source>
</reference>
<dbReference type="HOGENOM" id="CLU_2414066_0_0_1"/>
<dbReference type="Proteomes" id="UP000054166">
    <property type="component" value="Unassembled WGS sequence"/>
</dbReference>
<evidence type="ECO:0000313" key="1">
    <source>
        <dbReference type="EMBL" id="KIM89167.1"/>
    </source>
</evidence>
<reference evidence="2" key="2">
    <citation type="submission" date="2015-01" db="EMBL/GenBank/DDBJ databases">
        <title>Evolutionary Origins and Diversification of the Mycorrhizal Mutualists.</title>
        <authorList>
            <consortium name="DOE Joint Genome Institute"/>
            <consortium name="Mycorrhizal Genomics Consortium"/>
            <person name="Kohler A."/>
            <person name="Kuo A."/>
            <person name="Nagy L.G."/>
            <person name="Floudas D."/>
            <person name="Copeland A."/>
            <person name="Barry K.W."/>
            <person name="Cichocki N."/>
            <person name="Veneault-Fourrey C."/>
            <person name="LaButti K."/>
            <person name="Lindquist E.A."/>
            <person name="Lipzen A."/>
            <person name="Lundell T."/>
            <person name="Morin E."/>
            <person name="Murat C."/>
            <person name="Riley R."/>
            <person name="Ohm R."/>
            <person name="Sun H."/>
            <person name="Tunlid A."/>
            <person name="Henrissat B."/>
            <person name="Grigoriev I.V."/>
            <person name="Hibbett D.S."/>
            <person name="Martin F."/>
        </authorList>
    </citation>
    <scope>NUCLEOTIDE SEQUENCE [LARGE SCALE GENOMIC DNA]</scope>
    <source>
        <strain evidence="2">F 1598</strain>
    </source>
</reference>
<organism evidence="1 2">
    <name type="scientific">Piloderma croceum (strain F 1598)</name>
    <dbReference type="NCBI Taxonomy" id="765440"/>
    <lineage>
        <taxon>Eukaryota</taxon>
        <taxon>Fungi</taxon>
        <taxon>Dikarya</taxon>
        <taxon>Basidiomycota</taxon>
        <taxon>Agaricomycotina</taxon>
        <taxon>Agaricomycetes</taxon>
        <taxon>Agaricomycetidae</taxon>
        <taxon>Atheliales</taxon>
        <taxon>Atheliaceae</taxon>
        <taxon>Piloderma</taxon>
    </lineage>
</organism>
<gene>
    <name evidence="1" type="ORF">PILCRDRAFT_214527</name>
</gene>
<accession>A0A0C3CHC3</accession>
<evidence type="ECO:0000313" key="2">
    <source>
        <dbReference type="Proteomes" id="UP000054166"/>
    </source>
</evidence>